<dbReference type="EMBL" id="ML170165">
    <property type="protein sequence ID" value="TDL24891.1"/>
    <property type="molecule type" value="Genomic_DNA"/>
</dbReference>
<dbReference type="GO" id="GO:0005774">
    <property type="term" value="C:vacuolar membrane"/>
    <property type="evidence" value="ECO:0007669"/>
    <property type="project" value="UniProtKB-SubCell"/>
</dbReference>
<dbReference type="PANTHER" id="PTHR13179">
    <property type="entry name" value="DEP DOMAIN CONTAINING PROTEIN 5"/>
    <property type="match status" value="1"/>
</dbReference>
<feature type="region of interest" description="Disordered" evidence="5">
    <location>
        <begin position="945"/>
        <end position="970"/>
    </location>
</feature>
<dbReference type="Pfam" id="PF00610">
    <property type="entry name" value="DEP"/>
    <property type="match status" value="1"/>
</dbReference>
<protein>
    <recommendedName>
        <fullName evidence="3">Vacuolar membrane-associated protein IML1</fullName>
    </recommendedName>
    <alternativeName>
        <fullName evidence="4">Vacuolar membrane-associated protein iml1</fullName>
    </alternativeName>
</protein>
<dbReference type="GO" id="GO:0010508">
    <property type="term" value="P:positive regulation of autophagy"/>
    <property type="evidence" value="ECO:0007669"/>
    <property type="project" value="TreeGrafter"/>
</dbReference>
<proteinExistence type="inferred from homology"/>
<gene>
    <name evidence="7" type="ORF">BD410DRAFT_801634</name>
</gene>
<dbReference type="GO" id="GO:1904262">
    <property type="term" value="P:negative regulation of TORC1 signaling"/>
    <property type="evidence" value="ECO:0007669"/>
    <property type="project" value="TreeGrafter"/>
</dbReference>
<feature type="region of interest" description="Disordered" evidence="5">
    <location>
        <begin position="565"/>
        <end position="609"/>
    </location>
</feature>
<keyword evidence="8" id="KW-1185">Reference proteome</keyword>
<dbReference type="InterPro" id="IPR048255">
    <property type="entry name" value="IML1_N"/>
</dbReference>
<dbReference type="OrthoDB" id="39497at2759"/>
<feature type="compositionally biased region" description="Polar residues" evidence="5">
    <location>
        <begin position="1"/>
        <end position="12"/>
    </location>
</feature>
<evidence type="ECO:0000313" key="8">
    <source>
        <dbReference type="Proteomes" id="UP000294933"/>
    </source>
</evidence>
<dbReference type="GO" id="GO:0005096">
    <property type="term" value="F:GTPase activator activity"/>
    <property type="evidence" value="ECO:0007669"/>
    <property type="project" value="InterPro"/>
</dbReference>
<reference evidence="7 8" key="1">
    <citation type="submission" date="2018-06" db="EMBL/GenBank/DDBJ databases">
        <title>A transcriptomic atlas of mushroom development highlights an independent origin of complex multicellularity.</title>
        <authorList>
            <consortium name="DOE Joint Genome Institute"/>
            <person name="Krizsan K."/>
            <person name="Almasi E."/>
            <person name="Merenyi Z."/>
            <person name="Sahu N."/>
            <person name="Viragh M."/>
            <person name="Koszo T."/>
            <person name="Mondo S."/>
            <person name="Kiss B."/>
            <person name="Balint B."/>
            <person name="Kues U."/>
            <person name="Barry K."/>
            <person name="Hegedus J.C."/>
            <person name="Henrissat B."/>
            <person name="Johnson J."/>
            <person name="Lipzen A."/>
            <person name="Ohm R."/>
            <person name="Nagy I."/>
            <person name="Pangilinan J."/>
            <person name="Yan J."/>
            <person name="Xiong Y."/>
            <person name="Grigoriev I.V."/>
            <person name="Hibbett D.S."/>
            <person name="Nagy L.G."/>
        </authorList>
    </citation>
    <scope>NUCLEOTIDE SEQUENCE [LARGE SCALE GENOMIC DNA]</scope>
    <source>
        <strain evidence="7 8">SZMC22713</strain>
    </source>
</reference>
<dbReference type="CDD" id="cd04449">
    <property type="entry name" value="DEP_DEPDC5-like"/>
    <property type="match status" value="1"/>
</dbReference>
<comment type="subcellular location">
    <subcellularLocation>
        <location evidence="1">Vacuole membrane</location>
        <topology evidence="1">Peripheral membrane protein</topology>
    </subcellularLocation>
</comment>
<dbReference type="Proteomes" id="UP000294933">
    <property type="component" value="Unassembled WGS sequence"/>
</dbReference>
<dbReference type="SUPFAM" id="SSF46785">
    <property type="entry name" value="Winged helix' DNA-binding domain"/>
    <property type="match status" value="1"/>
</dbReference>
<dbReference type="InterPro" id="IPR000591">
    <property type="entry name" value="DEP_dom"/>
</dbReference>
<feature type="region of interest" description="Disordered" evidence="5">
    <location>
        <begin position="1"/>
        <end position="32"/>
    </location>
</feature>
<dbReference type="GO" id="GO:0035556">
    <property type="term" value="P:intracellular signal transduction"/>
    <property type="evidence" value="ECO:0007669"/>
    <property type="project" value="InterPro"/>
</dbReference>
<feature type="compositionally biased region" description="Polar residues" evidence="5">
    <location>
        <begin position="567"/>
        <end position="578"/>
    </location>
</feature>
<dbReference type="GO" id="GO:1990130">
    <property type="term" value="C:GATOR1 complex"/>
    <property type="evidence" value="ECO:0007669"/>
    <property type="project" value="TreeGrafter"/>
</dbReference>
<evidence type="ECO:0000259" key="6">
    <source>
        <dbReference type="PROSITE" id="PS50186"/>
    </source>
</evidence>
<feature type="domain" description="DEP" evidence="6">
    <location>
        <begin position="1181"/>
        <end position="1256"/>
    </location>
</feature>
<evidence type="ECO:0000313" key="7">
    <source>
        <dbReference type="EMBL" id="TDL24891.1"/>
    </source>
</evidence>
<evidence type="ECO:0000256" key="2">
    <source>
        <dbReference type="ARBA" id="ARBA00005643"/>
    </source>
</evidence>
<feature type="compositionally biased region" description="Basic and acidic residues" evidence="5">
    <location>
        <begin position="663"/>
        <end position="673"/>
    </location>
</feature>
<organism evidence="7 8">
    <name type="scientific">Rickenella mellea</name>
    <dbReference type="NCBI Taxonomy" id="50990"/>
    <lineage>
        <taxon>Eukaryota</taxon>
        <taxon>Fungi</taxon>
        <taxon>Dikarya</taxon>
        <taxon>Basidiomycota</taxon>
        <taxon>Agaricomycotina</taxon>
        <taxon>Agaricomycetes</taxon>
        <taxon>Hymenochaetales</taxon>
        <taxon>Rickenellaceae</taxon>
        <taxon>Rickenella</taxon>
    </lineage>
</organism>
<dbReference type="STRING" id="50990.A0A4Y7QC94"/>
<evidence type="ECO:0000256" key="3">
    <source>
        <dbReference type="ARBA" id="ARBA00018529"/>
    </source>
</evidence>
<dbReference type="PROSITE" id="PS50186">
    <property type="entry name" value="DEP"/>
    <property type="match status" value="1"/>
</dbReference>
<dbReference type="InterPro" id="IPR036388">
    <property type="entry name" value="WH-like_DNA-bd_sf"/>
</dbReference>
<feature type="compositionally biased region" description="Low complexity" evidence="5">
    <location>
        <begin position="644"/>
        <end position="657"/>
    </location>
</feature>
<accession>A0A4Y7QC94</accession>
<feature type="compositionally biased region" description="Low complexity" evidence="5">
    <location>
        <begin position="718"/>
        <end position="744"/>
    </location>
</feature>
<dbReference type="VEuPathDB" id="FungiDB:BD410DRAFT_801634"/>
<dbReference type="Pfam" id="PF12257">
    <property type="entry name" value="IML1"/>
    <property type="match status" value="1"/>
</dbReference>
<feature type="region of interest" description="Disordered" evidence="5">
    <location>
        <begin position="641"/>
        <end position="680"/>
    </location>
</feature>
<comment type="similarity">
    <text evidence="2">Belongs to the IML1 family.</text>
</comment>
<dbReference type="InterPro" id="IPR036390">
    <property type="entry name" value="WH_DNA-bd_sf"/>
</dbReference>
<evidence type="ECO:0000256" key="1">
    <source>
        <dbReference type="ARBA" id="ARBA00004148"/>
    </source>
</evidence>
<name>A0A4Y7QC94_9AGAM</name>
<feature type="region of interest" description="Disordered" evidence="5">
    <location>
        <begin position="718"/>
        <end position="791"/>
    </location>
</feature>
<feature type="compositionally biased region" description="Polar residues" evidence="5">
    <location>
        <begin position="772"/>
        <end position="786"/>
    </location>
</feature>
<feature type="compositionally biased region" description="Low complexity" evidence="5">
    <location>
        <begin position="579"/>
        <end position="593"/>
    </location>
</feature>
<dbReference type="SMART" id="SM00049">
    <property type="entry name" value="DEP"/>
    <property type="match status" value="1"/>
</dbReference>
<dbReference type="Gene3D" id="1.10.10.10">
    <property type="entry name" value="Winged helix-like DNA-binding domain superfamily/Winged helix DNA-binding domain"/>
    <property type="match status" value="1"/>
</dbReference>
<dbReference type="PANTHER" id="PTHR13179:SF8">
    <property type="entry name" value="GATOR COMPLEX PROTEIN DEPDC5"/>
    <property type="match status" value="1"/>
</dbReference>
<evidence type="ECO:0000256" key="5">
    <source>
        <dbReference type="SAM" id="MobiDB-lite"/>
    </source>
</evidence>
<sequence length="1543" mass="173603">MSNSRSESQNAPFSRKRSNTVQSLLRPRPPSPIQVGDSKTLTLWVDHNSSDVSFNPEWWPGVCEGDMVKVTYEDPEKPQNGAGFLFIVIPRSAVGEKPNLQISVTPSIADAFGWRNNTEVTLTKVEQATHCADYIEIVFQDQYLGRCDMWRLGKQLQGRCLYVDQELSFVGSAVGKVQNMYIAGKGVSAALITSTTKAIYRSLSAKVTIFIQVCRELWEFAGDGERYNEKIVHSFLPALFRRWRDSGTNHIITIVLISRVYYEESEIEYASGPLRQDDEGSWYKDFFKVITDLEVVQDWKATLVSLKDSFWAFKRDILLTHHYHRAVLVPSSAGAEPDPLDQVRLVGQISFAHDGPILEALNLALNPTETHYVDRSLNLTGACSIIITPGTGYYRVPKRLLRLTTTRMLDQGFGVDLVSLAKPPLHQSPIFSFIGVEPEIKSEKDSRNGGRALDPLWGGTDDLADVPISDKKTFWWEPFWMAVSVWDQQMDLPFREDRFVARAKMHQIQMLGLLAHEVLASIQVPFLPDSSDYLPTPTDGHPLDREELAKQNADNFDLERFALRKTPTLTAPPNRNTISPSVSTSLGHSSSLRSSHEKRASIIQSKAAAAGRIPPIVESPRMIYKELPPEEDYTATTMVKEGLSRTSSQSSMHSSVSLNDSLRTPEKNRRREPPSSAVVGSKFTPSWLFNPFRSGSSQPQTSPVSVGAVTSVSATAVSSSKTLTIPSSRGAAPASSPTPLSTSRPPRPVAIKGTPSRRSTLSQRSEDGPDSSGRSSYTKYSPSNASPREDSTFVGRHATLTNLALQHAAAASPSNAYPRTNPLRPGASIQYTQHSLASRWQHMFPQPVLKHQIKWKSMVTPGCLPLTTEHFPTRVELDTSYDVFSYDFVVDPPEMRSFFVKSPVTGRESPDQARQAWALVVMREMAAIRLAQGFQFVVRPRKSHVKTEDREPRASKFYPLDDDRSPKPAGASEIFQSTIEPVYLSMNNEIHCISYSGEAIQVRRYVRRMVQAQPFEYQCLVWPKLGQGYTELKTSFVSQGLENYGWNRVDMLVAGYEHQINESLRYWRTRFVVIPTIEPPPTMTGPSGEKLNDEEVRLLGTDRLAELFTKVRWAPPGDKASLYPPIRFLPTYLGPAASVMDEHIVSQLDEIQATGPMGKKVKSERDIGEMSLSSIAKAMRDDTSFPIKDHKWHKAIYQDSFTGYEFVSWLVREFRDVSTREQGTEWGSKLQEQGLIQHCRGLHGFLDGHYFYQLKGEYAVARTPSKGGLWFRTNRNVSGEGATSGHYPSSGHKQPLRRTKKRLVLSQTLVVDVDPPKKSDQAENVILHYDIIHNPATVFHFELNWIGTTARCIEDVVRLWSRTIERYGLKLVEAYVTQISDIRDRNPFQSCFPLRPVIPAPIVPDLEKRVPEGTQTAHYFEHALLRKFNFILDIEAGELYSDRVDVFYSYRRSSFAHSQFVHRTGVAFVQVLGGSQGFLFLTNRLMAPGRMGESRRGRPAEAAEELRKQMQAFCADRGALIRFYDEQLGLLPKEPPEPPELSI</sequence>
<feature type="compositionally biased region" description="Basic and acidic residues" evidence="5">
    <location>
        <begin position="945"/>
        <end position="966"/>
    </location>
</feature>
<evidence type="ECO:0000256" key="4">
    <source>
        <dbReference type="ARBA" id="ARBA00021881"/>
    </source>
</evidence>
<dbReference type="InterPro" id="IPR027244">
    <property type="entry name" value="IML1"/>
</dbReference>